<dbReference type="PRINTS" id="PR00081">
    <property type="entry name" value="GDHRDH"/>
</dbReference>
<dbReference type="RefSeq" id="WP_224123819.1">
    <property type="nucleotide sequence ID" value="NZ_JAIQZJ010000008.1"/>
</dbReference>
<keyword evidence="4" id="KW-1185">Reference proteome</keyword>
<dbReference type="InterPro" id="IPR020904">
    <property type="entry name" value="Sc_DH/Rdtase_CS"/>
</dbReference>
<dbReference type="InterPro" id="IPR002347">
    <property type="entry name" value="SDR_fam"/>
</dbReference>
<dbReference type="InterPro" id="IPR030981">
    <property type="entry name" value="SDR_subfam_2"/>
</dbReference>
<evidence type="ECO:0000256" key="1">
    <source>
        <dbReference type="ARBA" id="ARBA00006484"/>
    </source>
</evidence>
<accession>A0ABS7UEL8</accession>
<dbReference type="PANTHER" id="PTHR24321">
    <property type="entry name" value="DEHYDROGENASES, SHORT CHAIN"/>
    <property type="match status" value="1"/>
</dbReference>
<comment type="similarity">
    <text evidence="1">Belongs to the short-chain dehydrogenases/reductases (SDR) family.</text>
</comment>
<gene>
    <name evidence="3" type="ORF">K8U61_14860</name>
</gene>
<evidence type="ECO:0000313" key="4">
    <source>
        <dbReference type="Proteomes" id="UP000780875"/>
    </source>
</evidence>
<keyword evidence="2" id="KW-0560">Oxidoreductase</keyword>
<dbReference type="EMBL" id="JAIQZJ010000008">
    <property type="protein sequence ID" value="MBZ5739451.1"/>
    <property type="molecule type" value="Genomic_DNA"/>
</dbReference>
<dbReference type="CDD" id="cd05233">
    <property type="entry name" value="SDR_c"/>
    <property type="match status" value="1"/>
</dbReference>
<dbReference type="Gene3D" id="3.40.50.720">
    <property type="entry name" value="NAD(P)-binding Rossmann-like Domain"/>
    <property type="match status" value="1"/>
</dbReference>
<protein>
    <submittedName>
        <fullName evidence="3">Mycofactocin-coupled SDR family oxidoreductase</fullName>
    </submittedName>
</protein>
<dbReference type="SUPFAM" id="SSF51735">
    <property type="entry name" value="NAD(P)-binding Rossmann-fold domains"/>
    <property type="match status" value="1"/>
</dbReference>
<dbReference type="Proteomes" id="UP000780875">
    <property type="component" value="Unassembled WGS sequence"/>
</dbReference>
<reference evidence="3 4" key="1">
    <citation type="submission" date="2021-09" db="EMBL/GenBank/DDBJ databases">
        <title>Whole genome sequence of Nocardioides sp. GBK3QG-3.</title>
        <authorList>
            <person name="Tuo L."/>
        </authorList>
    </citation>
    <scope>NUCLEOTIDE SEQUENCE [LARGE SCALE GENOMIC DNA]</scope>
    <source>
        <strain evidence="3 4">GBK3QG-3</strain>
    </source>
</reference>
<dbReference type="NCBIfam" id="TIGR04504">
    <property type="entry name" value="SDR_subfam_2"/>
    <property type="match status" value="1"/>
</dbReference>
<dbReference type="PANTHER" id="PTHR24321:SF8">
    <property type="entry name" value="ESTRADIOL 17-BETA-DEHYDROGENASE 8-RELATED"/>
    <property type="match status" value="1"/>
</dbReference>
<comment type="caution">
    <text evidence="3">The sequence shown here is derived from an EMBL/GenBank/DDBJ whole genome shotgun (WGS) entry which is preliminary data.</text>
</comment>
<dbReference type="Pfam" id="PF13561">
    <property type="entry name" value="adh_short_C2"/>
    <property type="match status" value="1"/>
</dbReference>
<name>A0ABS7UEL8_9ACTN</name>
<dbReference type="PROSITE" id="PS00061">
    <property type="entry name" value="ADH_SHORT"/>
    <property type="match status" value="1"/>
</dbReference>
<organism evidence="3 4">
    <name type="scientific">Nocardioides mangrovi</name>
    <dbReference type="NCBI Taxonomy" id="2874580"/>
    <lineage>
        <taxon>Bacteria</taxon>
        <taxon>Bacillati</taxon>
        <taxon>Actinomycetota</taxon>
        <taxon>Actinomycetes</taxon>
        <taxon>Propionibacteriales</taxon>
        <taxon>Nocardioidaceae</taxon>
        <taxon>Nocardioides</taxon>
    </lineage>
</organism>
<dbReference type="InterPro" id="IPR036291">
    <property type="entry name" value="NAD(P)-bd_dom_sf"/>
</dbReference>
<proteinExistence type="inferred from homology"/>
<dbReference type="NCBIfam" id="NF040491">
    <property type="entry name" value="SDR_subfam_4"/>
    <property type="match status" value="1"/>
</dbReference>
<sequence length="234" mass="23538">MTGAAGGIGSATVRTLAAQGYRVVGYDVLDAPAADGGVHVVGDVTDRAELKGAVDLAVERWGRLDAVVAAAAVIAGGQPLWETPDEQLDELWDVDARGVWNTAAAAVPAMLAGPDPSRGRFVAIASAAAHQGLFGLAGYNAAKHAVVGIVKGLAADLVGTGVTACAVSPGSTRTPMLDATAAIYGLPDPETFASHQLLRRLLGPDEVAATIAFCCSREGAVLNGSVVHADGGFS</sequence>
<evidence type="ECO:0000256" key="2">
    <source>
        <dbReference type="ARBA" id="ARBA00023002"/>
    </source>
</evidence>
<evidence type="ECO:0000313" key="3">
    <source>
        <dbReference type="EMBL" id="MBZ5739451.1"/>
    </source>
</evidence>